<dbReference type="Proteomes" id="UP000682733">
    <property type="component" value="Unassembled WGS sequence"/>
</dbReference>
<reference evidence="2" key="1">
    <citation type="submission" date="2021-02" db="EMBL/GenBank/DDBJ databases">
        <authorList>
            <person name="Nowell W R."/>
        </authorList>
    </citation>
    <scope>NUCLEOTIDE SEQUENCE</scope>
</reference>
<evidence type="ECO:0000313" key="2">
    <source>
        <dbReference type="EMBL" id="CAF4372554.1"/>
    </source>
</evidence>
<name>A0A8S2V0C0_9BILA</name>
<dbReference type="PANTHER" id="PTHR46579:SF1">
    <property type="entry name" value="F5_8 TYPE C DOMAIN-CONTAINING PROTEIN"/>
    <property type="match status" value="1"/>
</dbReference>
<gene>
    <name evidence="1" type="ORF">OVA965_LOCUS40651</name>
    <name evidence="2" type="ORF">TMI583_LOCUS42124</name>
</gene>
<protein>
    <submittedName>
        <fullName evidence="2">Uncharacterized protein</fullName>
    </submittedName>
</protein>
<evidence type="ECO:0000313" key="3">
    <source>
        <dbReference type="Proteomes" id="UP000682733"/>
    </source>
</evidence>
<dbReference type="PANTHER" id="PTHR46579">
    <property type="entry name" value="F5/8 TYPE C DOMAIN-CONTAINING PROTEIN-RELATED"/>
    <property type="match status" value="1"/>
</dbReference>
<comment type="caution">
    <text evidence="2">The sequence shown here is derived from an EMBL/GenBank/DDBJ whole genome shotgun (WGS) entry which is preliminary data.</text>
</comment>
<dbReference type="EMBL" id="CAJNOK010044716">
    <property type="protein sequence ID" value="CAF1575731.1"/>
    <property type="molecule type" value="Genomic_DNA"/>
</dbReference>
<accession>A0A8S2V0C0</accession>
<dbReference type="EMBL" id="CAJOBA010067642">
    <property type="protein sequence ID" value="CAF4372554.1"/>
    <property type="molecule type" value="Genomic_DNA"/>
</dbReference>
<proteinExistence type="predicted"/>
<evidence type="ECO:0000313" key="1">
    <source>
        <dbReference type="EMBL" id="CAF1575731.1"/>
    </source>
</evidence>
<organism evidence="2 3">
    <name type="scientific">Didymodactylos carnosus</name>
    <dbReference type="NCBI Taxonomy" id="1234261"/>
    <lineage>
        <taxon>Eukaryota</taxon>
        <taxon>Metazoa</taxon>
        <taxon>Spiralia</taxon>
        <taxon>Gnathifera</taxon>
        <taxon>Rotifera</taxon>
        <taxon>Eurotatoria</taxon>
        <taxon>Bdelloidea</taxon>
        <taxon>Philodinida</taxon>
        <taxon>Philodinidae</taxon>
        <taxon>Didymodactylos</taxon>
    </lineage>
</organism>
<dbReference type="Proteomes" id="UP000677228">
    <property type="component" value="Unassembled WGS sequence"/>
</dbReference>
<feature type="non-terminal residue" evidence="2">
    <location>
        <position position="1"/>
    </location>
</feature>
<sequence length="341" mass="39992">DELEGRTHNVKMPSSTWRHFRSMAHIFKHKASEARSLFHFGFTMFQGILKAKYYKHLMKLVAAVNLSSSKPVNNQTLESIGILFKEFVQQFEKLYGLRHMSSNVHSLLHIKQSVERMGPVYMYGTFNFENIGGALIKLAHGTTSFEQQIIVYLHKFREAMFHVQSPTFSLKLYQHVQKILARKRFYDRETDKIYVSRETKLFYYLDDKIKLFTRSNPFTIHDSAYINSTRYNTLTSSYGKCHSDCCVRFRFSMTQSKIGFILAIVMKNNTPYIFLTELDLINTFSVQTFNNNFQVPLVYKCKNNSVFYFKKFDDIILKCCFRLLAGAEIHVFEFPNLLDSS</sequence>
<dbReference type="AlphaFoldDB" id="A0A8S2V0C0"/>